<dbReference type="InterPro" id="IPR059141">
    <property type="entry name" value="Beta-prop_Nup120_160"/>
</dbReference>
<reference evidence="10" key="1">
    <citation type="journal article" date="2012" name="Nat. Biotechnol.">
        <title>Draft genome sequence of pigeonpea (Cajanus cajan), an orphan legume crop of resource-poor farmers.</title>
        <authorList>
            <person name="Varshney R.K."/>
            <person name="Chen W."/>
            <person name="Li Y."/>
            <person name="Bharti A.K."/>
            <person name="Saxena R.K."/>
            <person name="Schlueter J.A."/>
            <person name="Donoghue M.T."/>
            <person name="Azam S."/>
            <person name="Fan G."/>
            <person name="Whaley A.M."/>
            <person name="Farmer A.D."/>
            <person name="Sheridan J."/>
            <person name="Iwata A."/>
            <person name="Tuteja R."/>
            <person name="Penmetsa R.V."/>
            <person name="Wu W."/>
            <person name="Upadhyaya H.D."/>
            <person name="Yang S.P."/>
            <person name="Shah T."/>
            <person name="Saxena K.B."/>
            <person name="Michael T."/>
            <person name="McCombie W.R."/>
            <person name="Yang B."/>
            <person name="Zhang G."/>
            <person name="Yang H."/>
            <person name="Wang J."/>
            <person name="Spillane C."/>
            <person name="Cook D.R."/>
            <person name="May G.D."/>
            <person name="Xu X."/>
            <person name="Jackson S.A."/>
        </authorList>
    </citation>
    <scope>NUCLEOTIDE SEQUENCE [LARGE SCALE GENOMIC DNA]</scope>
</reference>
<feature type="domain" description="NUP160 C-terminal TPR" evidence="8">
    <location>
        <begin position="1238"/>
        <end position="1502"/>
    </location>
</feature>
<dbReference type="STRING" id="3821.A0A151R7T9"/>
<evidence type="ECO:0000256" key="1">
    <source>
        <dbReference type="ARBA" id="ARBA00004123"/>
    </source>
</evidence>
<evidence type="ECO:0000259" key="6">
    <source>
        <dbReference type="Pfam" id="PF17238"/>
    </source>
</evidence>
<dbReference type="Pfam" id="PF23354">
    <property type="entry name" value="TPR_NUP160_120_M"/>
    <property type="match status" value="1"/>
</dbReference>
<evidence type="ECO:0000259" key="8">
    <source>
        <dbReference type="Pfam" id="PF23347"/>
    </source>
</evidence>
<dbReference type="InterPro" id="IPR056535">
    <property type="entry name" value="TPR_NUP160_M"/>
</dbReference>
<evidence type="ECO:0000256" key="2">
    <source>
        <dbReference type="ARBA" id="ARBA00022448"/>
    </source>
</evidence>
<dbReference type="SUPFAM" id="SSF50978">
    <property type="entry name" value="WD40 repeat-like"/>
    <property type="match status" value="1"/>
</dbReference>
<feature type="domain" description="NUP160 middle TPR" evidence="9">
    <location>
        <begin position="1115"/>
        <end position="1186"/>
    </location>
</feature>
<organism evidence="10 11">
    <name type="scientific">Cajanus cajan</name>
    <name type="common">Pigeon pea</name>
    <name type="synonym">Cajanus indicus</name>
    <dbReference type="NCBI Taxonomy" id="3821"/>
    <lineage>
        <taxon>Eukaryota</taxon>
        <taxon>Viridiplantae</taxon>
        <taxon>Streptophyta</taxon>
        <taxon>Embryophyta</taxon>
        <taxon>Tracheophyta</taxon>
        <taxon>Spermatophyta</taxon>
        <taxon>Magnoliopsida</taxon>
        <taxon>eudicotyledons</taxon>
        <taxon>Gunneridae</taxon>
        <taxon>Pentapetalae</taxon>
        <taxon>rosids</taxon>
        <taxon>fabids</taxon>
        <taxon>Fabales</taxon>
        <taxon>Fabaceae</taxon>
        <taxon>Papilionoideae</taxon>
        <taxon>50 kb inversion clade</taxon>
        <taxon>NPAAA clade</taxon>
        <taxon>indigoferoid/millettioid clade</taxon>
        <taxon>Phaseoleae</taxon>
        <taxon>Cajanus</taxon>
    </lineage>
</organism>
<evidence type="ECO:0000259" key="9">
    <source>
        <dbReference type="Pfam" id="PF23354"/>
    </source>
</evidence>
<accession>A0A151R7T9</accession>
<dbReference type="InterPro" id="IPR021717">
    <property type="entry name" value="Nucleoporin_Nup160"/>
</dbReference>
<evidence type="ECO:0000313" key="10">
    <source>
        <dbReference type="EMBL" id="KYP38569.1"/>
    </source>
</evidence>
<keyword evidence="3" id="KW-0539">Nucleus</keyword>
<keyword evidence="2" id="KW-0813">Transport</keyword>
<dbReference type="EMBL" id="KQ483989">
    <property type="protein sequence ID" value="KYP38569.1"/>
    <property type="molecule type" value="Genomic_DNA"/>
</dbReference>
<dbReference type="PROSITE" id="PS50082">
    <property type="entry name" value="WD_REPEATS_2"/>
    <property type="match status" value="1"/>
</dbReference>
<gene>
    <name evidence="10" type="ORF">KK1_040178</name>
</gene>
<dbReference type="Proteomes" id="UP000075243">
    <property type="component" value="Unassembled WGS sequence"/>
</dbReference>
<name>A0A151R7T9_CAJCA</name>
<evidence type="ECO:0000313" key="11">
    <source>
        <dbReference type="Proteomes" id="UP000075243"/>
    </source>
</evidence>
<dbReference type="InterPro" id="IPR056548">
    <property type="entry name" value="HEAT_Nup120"/>
</dbReference>
<dbReference type="Pfam" id="PF17238">
    <property type="entry name" value="NUP160_helical_2"/>
    <property type="match status" value="1"/>
</dbReference>
<dbReference type="PANTHER" id="PTHR21286:SF0">
    <property type="entry name" value="NUCLEAR PORE COMPLEX PROTEIN NUP160"/>
    <property type="match status" value="1"/>
</dbReference>
<feature type="domain" description="NUP160 helical" evidence="6">
    <location>
        <begin position="535"/>
        <end position="728"/>
    </location>
</feature>
<protein>
    <submittedName>
        <fullName evidence="10">Nuclear pore complex protein Nup160 family</fullName>
    </submittedName>
</protein>
<dbReference type="InterPro" id="IPR056536">
    <property type="entry name" value="TPR_NUP160_C"/>
</dbReference>
<keyword evidence="11" id="KW-1185">Reference proteome</keyword>
<proteinExistence type="predicted"/>
<dbReference type="Pfam" id="PF11715">
    <property type="entry name" value="Beta-prop_Nup120_160"/>
    <property type="match status" value="1"/>
</dbReference>
<dbReference type="Pfam" id="PF23347">
    <property type="entry name" value="TPR_Nup160_C"/>
    <property type="match status" value="1"/>
</dbReference>
<evidence type="ECO:0000259" key="7">
    <source>
        <dbReference type="Pfam" id="PF23300"/>
    </source>
</evidence>
<dbReference type="PANTHER" id="PTHR21286">
    <property type="entry name" value="NUCLEAR PORE COMPLEX PROTEIN NUP160"/>
    <property type="match status" value="1"/>
</dbReference>
<dbReference type="GO" id="GO:0005643">
    <property type="term" value="C:nuclear pore"/>
    <property type="evidence" value="ECO:0007669"/>
    <property type="project" value="TreeGrafter"/>
</dbReference>
<dbReference type="Pfam" id="PF23300">
    <property type="entry name" value="HEAT_Nup120"/>
    <property type="match status" value="1"/>
</dbReference>
<keyword evidence="4" id="KW-0853">WD repeat</keyword>
<dbReference type="Gramene" id="C.cajan_40748.t">
    <property type="protein sequence ID" value="C.cajan_40748.t"/>
    <property type="gene ID" value="C.cajan_40748"/>
</dbReference>
<feature type="repeat" description="WD" evidence="4">
    <location>
        <begin position="244"/>
        <end position="260"/>
    </location>
</feature>
<dbReference type="InterPro" id="IPR036322">
    <property type="entry name" value="WD40_repeat_dom_sf"/>
</dbReference>
<dbReference type="OMA" id="TIERLWC"/>
<feature type="domain" description="Nucleoporin Nup120/160 beta-propeller" evidence="5">
    <location>
        <begin position="59"/>
        <end position="518"/>
    </location>
</feature>
<sequence length="1519" mass="170998">MGTGSALAGKEVPVVGSDVVRWIDLSVPSSSNIAAADAAAPPTADDRASCFVIGDPPTYLIWKIHKAQPQTLELLELTASKEFPRVGLRFTFTDALCPFAFICKNEISGASRFPYLLYVLTVSGVAYFLRIRNVSAYASLSIFPVNELLEVNVRGYIPNHTAAITAVTATVGGLLVGTSDGSVFCFQLGVVDPSAPGFVRELRDESGISRLWGLISRGKMVGTVQELVILELHDKKFVFVLHLDGTLRIWDLASGSRVFSYNMGIMTMEGATFVRLWVGPSYPNSSIIPLAILYRDTSDENSEMISLYSILYNFGDRIVFSMEPSAQNIPLEEGRCLDVKLTLDKIWILKDDELVSHAVEALSYALQEEFVADQLFQSTEHLADEILRITHSIFSSSKDDILPFVSSVFLRRLLLPGVHHNATLYATLVEYSRHLGESELQTLTADGLKKEILSLIEHEVGSEKVSLLHCWKCFFTRYFHNWCKNNALYGLLVDSSSDAVGLIRKNSISLFRSLEDIERIVEGSSDEVSELTGLVDIFDDDLECEILIELLRCVASFSQQLGKTASSIFYESLLTTTVVSSEDIVCYIVKILETGYCMSSPVLQTSTSGDHIVVLEKELADHKSLRKLSVDMFLSLQGLHKKASAWGRILNVIECFLKFLVPQKVIQKYDTEMSSNINSSVIVHTTYQIAKVMFESAWDFLLFLSYLVDISGQVHLSHDDINKVQLELVPMLQDIIFEWLIIIFFTITPTAAAVTEDFNSKLSSLQIDNNMGKRLWNDKLGRCDFTLAFIFLLNVGSSSLDHSHFYSERFSNVQSFINRTRDFISWIICGQAGGSSTFLSRSIDLAFILFKHDQYGAAEQLLTIAEAHLLKEKTSQSIQDADGGWCIRHHLLGCCLLAEVQCGLHGTQKDKKVSDAIRCFFRSSSGNGASVALQSLSDDLGIPYLGFSGCTSIAEWKLQYYQWAMQLFERYSISEGACQFALAALEQVDEALHMKDEKYLNNSVNESVTTIKGRLWANVFIFALDLGRYYDAYCAIISNPDEESKCICLRRFINILYEQGAIKVGQTMIDPSDFSLIVHFNHFLQEFYTFPFTFFWLSFHSLILISIAPSSLFFAERSDISAKPNLYKLLYAFQLHRHNWRRAANYIYMYSARLRTEAALKDSVGSSLMLQERLNALSAAVNALHLVHPAYAWIDSLAEGSSVVNEHYPSKKAKRTPDELSAADNDVEPQGWTSSIDIEKLENEFVLTSAEYMLSLVNVKWTFSGKHGALSDFADILVRNNFYDMAFTVLLKFFKGSGLKRELERVLSSIALKCCLDKVESTWVEEHSHLLTSAKHDMVVHGSPITVPTIPPTDRNSCWATLKLYLEKYKDFHGRLPIIVAETLLRADPKIELPLWLVQLFKEGQKERLWGMTGKESNPASLFQLFVTYDRYAEATSLLLECIDSFASMRPADIIRRKRPFAVWFPYTTIERLLYRLEELIRMGHMVDHCDKLKKVLHGSLQNHLKMLKVDSDDAISVS</sequence>
<dbReference type="InterPro" id="IPR001680">
    <property type="entry name" value="WD40_rpt"/>
</dbReference>
<comment type="subcellular location">
    <subcellularLocation>
        <location evidence="1">Nucleus</location>
    </subcellularLocation>
</comment>
<dbReference type="GO" id="GO:0017056">
    <property type="term" value="F:structural constituent of nuclear pore"/>
    <property type="evidence" value="ECO:0007669"/>
    <property type="project" value="TreeGrafter"/>
</dbReference>
<feature type="domain" description="Nucleoporin nup120-like HEAT repeat" evidence="7">
    <location>
        <begin position="912"/>
        <end position="1057"/>
    </location>
</feature>
<evidence type="ECO:0000256" key="4">
    <source>
        <dbReference type="PROSITE-ProRule" id="PRU00221"/>
    </source>
</evidence>
<evidence type="ECO:0000259" key="5">
    <source>
        <dbReference type="Pfam" id="PF11715"/>
    </source>
</evidence>
<evidence type="ECO:0000256" key="3">
    <source>
        <dbReference type="ARBA" id="ARBA00023242"/>
    </source>
</evidence>
<dbReference type="InterPro" id="IPR035192">
    <property type="entry name" value="NUP160_hel_plant"/>
</dbReference>